<reference evidence="2 3" key="1">
    <citation type="journal article" date="2021" name="Microb. Ecol.">
        <title>Candidatus Mesenet longicola: Novel Endosymbionts of Brontispa longissima that Induce Cytoplasmic Incompatibility.</title>
        <authorList>
            <person name="Takano S."/>
            <person name="Gotoh Y."/>
            <person name="Hayashi T."/>
        </authorList>
    </citation>
    <scope>NUCLEOTIDE SEQUENCE [LARGE SCALE GENOMIC DNA]</scope>
    <source>
        <strain evidence="2">L5</strain>
    </source>
</reference>
<evidence type="ECO:0000313" key="3">
    <source>
        <dbReference type="Proteomes" id="UP000637906"/>
    </source>
</evidence>
<evidence type="ECO:0000259" key="1">
    <source>
        <dbReference type="PROSITE" id="PS50828"/>
    </source>
</evidence>
<dbReference type="PROSITE" id="PS50828">
    <property type="entry name" value="SMR"/>
    <property type="match status" value="1"/>
</dbReference>
<protein>
    <submittedName>
        <fullName evidence="2">UPF0115 protein</fullName>
    </submittedName>
</protein>
<accession>A0A8J3MM11</accession>
<evidence type="ECO:0000313" key="2">
    <source>
        <dbReference type="EMBL" id="GHM59479.1"/>
    </source>
</evidence>
<sequence>MTDDDKFDFSLWYSIIKNIRPIANNKVLPIEKKIVIFNSHNNINYSFSNKFDFIKEKKLKPCDIDHNTRLKVIKGKYPLDDQLDLHGYSLDKAYSILLSFITKHYHVSSRCLLIITGYGNQMNTGLIKNNFANWLNSNEIQHMILYYTEATKIHGGKGAFYVLLRRIRDK</sequence>
<organism evidence="2 3">
    <name type="scientific">Candidatus Mesenet longicola</name>
    <dbReference type="NCBI Taxonomy" id="1892558"/>
    <lineage>
        <taxon>Bacteria</taxon>
        <taxon>Pseudomonadati</taxon>
        <taxon>Pseudomonadota</taxon>
        <taxon>Alphaproteobacteria</taxon>
        <taxon>Rickettsiales</taxon>
        <taxon>Anaplasmataceae</taxon>
        <taxon>Candidatus Mesenet</taxon>
    </lineage>
</organism>
<dbReference type="PANTHER" id="PTHR35562">
    <property type="entry name" value="DNA ENDONUCLEASE SMRA-RELATED"/>
    <property type="match status" value="1"/>
</dbReference>
<gene>
    <name evidence="2" type="ORF">sL5_04720</name>
</gene>
<dbReference type="PANTHER" id="PTHR35562:SF2">
    <property type="entry name" value="DNA ENDONUCLEASE SMRA-RELATED"/>
    <property type="match status" value="1"/>
</dbReference>
<keyword evidence="3" id="KW-1185">Reference proteome</keyword>
<dbReference type="Proteomes" id="UP000637906">
    <property type="component" value="Unassembled WGS sequence"/>
</dbReference>
<name>A0A8J3MM11_9RICK</name>
<dbReference type="SUPFAM" id="SSF160443">
    <property type="entry name" value="SMR domain-like"/>
    <property type="match status" value="1"/>
</dbReference>
<dbReference type="AlphaFoldDB" id="A0A8J3MM11"/>
<proteinExistence type="predicted"/>
<dbReference type="InterPro" id="IPR002625">
    <property type="entry name" value="Smr_dom"/>
</dbReference>
<feature type="domain" description="Smr" evidence="1">
    <location>
        <begin position="83"/>
        <end position="165"/>
    </location>
</feature>
<dbReference type="Pfam" id="PF01713">
    <property type="entry name" value="Smr"/>
    <property type="match status" value="1"/>
</dbReference>
<dbReference type="InterPro" id="IPR036063">
    <property type="entry name" value="Smr_dom_sf"/>
</dbReference>
<dbReference type="EMBL" id="BNGU01000015">
    <property type="protein sequence ID" value="GHM59479.1"/>
    <property type="molecule type" value="Genomic_DNA"/>
</dbReference>
<comment type="caution">
    <text evidence="2">The sequence shown here is derived from an EMBL/GenBank/DDBJ whole genome shotgun (WGS) entry which is preliminary data.</text>
</comment>
<dbReference type="Gene3D" id="3.30.1370.110">
    <property type="match status" value="1"/>
</dbReference>